<dbReference type="AlphaFoldDB" id="A0A814ZH71"/>
<evidence type="ECO:0000313" key="8">
    <source>
        <dbReference type="Proteomes" id="UP000663852"/>
    </source>
</evidence>
<dbReference type="CDD" id="cd00298">
    <property type="entry name" value="ACD_sHsps_p23-like"/>
    <property type="match status" value="1"/>
</dbReference>
<feature type="domain" description="SHSP" evidence="4">
    <location>
        <begin position="397"/>
        <end position="500"/>
    </location>
</feature>
<dbReference type="EMBL" id="CAJNOJ010000174">
    <property type="protein sequence ID" value="CAF1242298.1"/>
    <property type="molecule type" value="Genomic_DNA"/>
</dbReference>
<dbReference type="SUPFAM" id="SSF49764">
    <property type="entry name" value="HSP20-like chaperones"/>
    <property type="match status" value="2"/>
</dbReference>
<evidence type="ECO:0000259" key="4">
    <source>
        <dbReference type="PROSITE" id="PS01031"/>
    </source>
</evidence>
<feature type="region of interest" description="Disordered" evidence="3">
    <location>
        <begin position="174"/>
        <end position="221"/>
    </location>
</feature>
<feature type="region of interest" description="Disordered" evidence="3">
    <location>
        <begin position="1"/>
        <end position="27"/>
    </location>
</feature>
<evidence type="ECO:0000256" key="2">
    <source>
        <dbReference type="RuleBase" id="RU003616"/>
    </source>
</evidence>
<proteinExistence type="inferred from homology"/>
<comment type="caution">
    <text evidence="6">The sequence shown here is derived from an EMBL/GenBank/DDBJ whole genome shotgun (WGS) entry which is preliminary data.</text>
</comment>
<dbReference type="InterPro" id="IPR001436">
    <property type="entry name" value="Alpha-crystallin/sHSP_animal"/>
</dbReference>
<sequence length="500" mass="56996">MCSQRYSESRTIHEETRRGNDQFNAPFSQRVPVPIERSINSFNNTPNEQRVQERIRNHDTSVQWVNDPITGQEKFRVHINIDGFSQNEVNIRVDGNKLVVYGEHIENHNDSTAKKIIEKSFELPRDVDSHSPHVSFPTITKMQVDFPSRHSNVLIDDGRTSSKFLSNYDISQRPTSGITQQRSSTEYTSTRRLGGGTTNTYERIPSPPRTSTFDRPFGNSDFGRNTMNTYSSSTNNQSHEYEVPFNRASNTSTIADSINQSSKPAYTYRVSRNYSPSRTTFPSSIRGDFDNVTEQTFTETHRETHHRRSSPTSGVQSSHEVEHHRSGSPSIAKGLDEDRFRTSLSLGGRNLSPASSRNLEVREFSRRIGSGQSDQKNDRFPSSDTSLFARDFNTEAFYRSAFQPQVYTDDRGQKCIEMKLDVNNYQPNEIKVSVNGNDLVVQAEHNIERPPTSSTRAYFYKQITLPSNTDFSSLASQYHPDGKLHITAKLTQEQSSIRYN</sequence>
<dbReference type="Pfam" id="PF00011">
    <property type="entry name" value="HSP20"/>
    <property type="match status" value="2"/>
</dbReference>
<dbReference type="GO" id="GO:0051082">
    <property type="term" value="F:unfolded protein binding"/>
    <property type="evidence" value="ECO:0007669"/>
    <property type="project" value="TreeGrafter"/>
</dbReference>
<evidence type="ECO:0000256" key="1">
    <source>
        <dbReference type="PROSITE-ProRule" id="PRU00285"/>
    </source>
</evidence>
<dbReference type="GO" id="GO:0005737">
    <property type="term" value="C:cytoplasm"/>
    <property type="evidence" value="ECO:0007669"/>
    <property type="project" value="TreeGrafter"/>
</dbReference>
<feature type="compositionally biased region" description="Basic and acidic residues" evidence="3">
    <location>
        <begin position="7"/>
        <end position="20"/>
    </location>
</feature>
<feature type="compositionally biased region" description="Polar residues" evidence="3">
    <location>
        <begin position="174"/>
        <end position="191"/>
    </location>
</feature>
<dbReference type="Proteomes" id="UP000663828">
    <property type="component" value="Unassembled WGS sequence"/>
</dbReference>
<dbReference type="CDD" id="cd06526">
    <property type="entry name" value="metazoan_ACD"/>
    <property type="match status" value="1"/>
</dbReference>
<dbReference type="GO" id="GO:0009408">
    <property type="term" value="P:response to heat"/>
    <property type="evidence" value="ECO:0007669"/>
    <property type="project" value="TreeGrafter"/>
</dbReference>
<evidence type="ECO:0000313" key="7">
    <source>
        <dbReference type="Proteomes" id="UP000663828"/>
    </source>
</evidence>
<dbReference type="InterPro" id="IPR008978">
    <property type="entry name" value="HSP20-like_chaperone"/>
</dbReference>
<dbReference type="PANTHER" id="PTHR45640:SF26">
    <property type="entry name" value="RE23625P"/>
    <property type="match status" value="1"/>
</dbReference>
<evidence type="ECO:0000256" key="3">
    <source>
        <dbReference type="SAM" id="MobiDB-lite"/>
    </source>
</evidence>
<dbReference type="GO" id="GO:0042026">
    <property type="term" value="P:protein refolding"/>
    <property type="evidence" value="ECO:0007669"/>
    <property type="project" value="TreeGrafter"/>
</dbReference>
<organism evidence="6 8">
    <name type="scientific">Adineta ricciae</name>
    <name type="common">Rotifer</name>
    <dbReference type="NCBI Taxonomy" id="249248"/>
    <lineage>
        <taxon>Eukaryota</taxon>
        <taxon>Metazoa</taxon>
        <taxon>Spiralia</taxon>
        <taxon>Gnathifera</taxon>
        <taxon>Rotifera</taxon>
        <taxon>Eurotatoria</taxon>
        <taxon>Bdelloidea</taxon>
        <taxon>Adinetida</taxon>
        <taxon>Adinetidae</taxon>
        <taxon>Adineta</taxon>
    </lineage>
</organism>
<name>A0A814ZH71_ADIRI</name>
<reference evidence="6" key="1">
    <citation type="submission" date="2021-02" db="EMBL/GenBank/DDBJ databases">
        <authorList>
            <person name="Nowell W R."/>
        </authorList>
    </citation>
    <scope>NUCLEOTIDE SEQUENCE</scope>
</reference>
<keyword evidence="7" id="KW-1185">Reference proteome</keyword>
<dbReference type="PANTHER" id="PTHR45640">
    <property type="entry name" value="HEAT SHOCK PROTEIN HSP-12.2-RELATED"/>
    <property type="match status" value="1"/>
</dbReference>
<evidence type="ECO:0000313" key="6">
    <source>
        <dbReference type="EMBL" id="CAF1242298.1"/>
    </source>
</evidence>
<dbReference type="Proteomes" id="UP000663852">
    <property type="component" value="Unassembled WGS sequence"/>
</dbReference>
<accession>A0A814ZH71</accession>
<gene>
    <name evidence="6" type="ORF">EDS130_LOCUS27524</name>
    <name evidence="5" type="ORF">XAT740_LOCUS15922</name>
</gene>
<dbReference type="Gene3D" id="2.60.40.790">
    <property type="match status" value="2"/>
</dbReference>
<comment type="similarity">
    <text evidence="1 2">Belongs to the small heat shock protein (HSP20) family.</text>
</comment>
<feature type="domain" description="SHSP" evidence="4">
    <location>
        <begin position="56"/>
        <end position="163"/>
    </location>
</feature>
<evidence type="ECO:0000313" key="5">
    <source>
        <dbReference type="EMBL" id="CAF1053942.1"/>
    </source>
</evidence>
<dbReference type="GO" id="GO:0005634">
    <property type="term" value="C:nucleus"/>
    <property type="evidence" value="ECO:0007669"/>
    <property type="project" value="TreeGrafter"/>
</dbReference>
<dbReference type="PROSITE" id="PS01031">
    <property type="entry name" value="SHSP"/>
    <property type="match status" value="2"/>
</dbReference>
<dbReference type="EMBL" id="CAJNOR010001000">
    <property type="protein sequence ID" value="CAF1053942.1"/>
    <property type="molecule type" value="Genomic_DNA"/>
</dbReference>
<protein>
    <recommendedName>
        <fullName evidence="4">SHSP domain-containing protein</fullName>
    </recommendedName>
</protein>
<feature type="region of interest" description="Disordered" evidence="3">
    <location>
        <begin position="297"/>
        <end position="336"/>
    </location>
</feature>
<dbReference type="OrthoDB" id="1431247at2759"/>
<dbReference type="InterPro" id="IPR002068">
    <property type="entry name" value="A-crystallin/Hsp20_dom"/>
</dbReference>